<keyword evidence="5" id="KW-0966">Cell projection</keyword>
<dbReference type="GO" id="GO:0005930">
    <property type="term" value="C:axoneme"/>
    <property type="evidence" value="ECO:0007669"/>
    <property type="project" value="UniProtKB-SubCell"/>
</dbReference>
<dbReference type="GO" id="GO:0010975">
    <property type="term" value="P:regulation of neuron projection development"/>
    <property type="evidence" value="ECO:0007669"/>
    <property type="project" value="TreeGrafter"/>
</dbReference>
<dbReference type="GO" id="GO:0005874">
    <property type="term" value="C:microtubule"/>
    <property type="evidence" value="ECO:0007669"/>
    <property type="project" value="TreeGrafter"/>
</dbReference>
<dbReference type="EMBL" id="JBAMIC010000024">
    <property type="protein sequence ID" value="KAK7090026.1"/>
    <property type="molecule type" value="Genomic_DNA"/>
</dbReference>
<accession>A0AAN9AN31</accession>
<dbReference type="AlphaFoldDB" id="A0AAN9AN31"/>
<dbReference type="PANTHER" id="PTHR12086:SF11">
    <property type="entry name" value="EF-HAND DOMAIN-CONTAINING FAMILY MEMBER C2"/>
    <property type="match status" value="1"/>
</dbReference>
<comment type="caution">
    <text evidence="9">The sequence shown here is derived from an EMBL/GenBank/DDBJ whole genome shotgun (WGS) entry which is preliminary data.</text>
</comment>
<comment type="subcellular location">
    <subcellularLocation>
        <location evidence="1">Cytoplasm</location>
        <location evidence="1">Cytoskeleton</location>
        <location evidence="1">Cilium axoneme</location>
    </subcellularLocation>
</comment>
<comment type="function">
    <text evidence="6">Microtubule inner protein (MIP) part of the dynein-decorated doublet microtubules (DMTs) in cilia axoneme, which is required for motile cilia beating.</text>
</comment>
<evidence type="ECO:0000256" key="5">
    <source>
        <dbReference type="ARBA" id="ARBA00023273"/>
    </source>
</evidence>
<evidence type="ECO:0000256" key="1">
    <source>
        <dbReference type="ARBA" id="ARBA00004430"/>
    </source>
</evidence>
<proteinExistence type="predicted"/>
<protein>
    <recommendedName>
        <fullName evidence="7">EF-hand domain-containing family member C2</fullName>
    </recommendedName>
</protein>
<evidence type="ECO:0000313" key="10">
    <source>
        <dbReference type="Proteomes" id="UP001374579"/>
    </source>
</evidence>
<evidence type="ECO:0000259" key="8">
    <source>
        <dbReference type="PROSITE" id="PS51336"/>
    </source>
</evidence>
<evidence type="ECO:0000256" key="6">
    <source>
        <dbReference type="ARBA" id="ARBA00035003"/>
    </source>
</evidence>
<evidence type="ECO:0000256" key="2">
    <source>
        <dbReference type="ARBA" id="ARBA00022490"/>
    </source>
</evidence>
<evidence type="ECO:0000256" key="3">
    <source>
        <dbReference type="ARBA" id="ARBA00022737"/>
    </source>
</evidence>
<keyword evidence="2" id="KW-0963">Cytoplasm</keyword>
<dbReference type="InterPro" id="IPR006602">
    <property type="entry name" value="DM10_dom"/>
</dbReference>
<name>A0AAN9AN31_9CAEN</name>
<keyword evidence="3" id="KW-0677">Repeat</keyword>
<feature type="domain" description="DM10" evidence="8">
    <location>
        <begin position="427"/>
        <end position="534"/>
    </location>
</feature>
<keyword evidence="10" id="KW-1185">Reference proteome</keyword>
<dbReference type="FunFam" id="2.30.29.170:FF:000002">
    <property type="entry name" value="EF-hand domain (C-terminal) containing 1"/>
    <property type="match status" value="1"/>
</dbReference>
<feature type="domain" description="DM10" evidence="8">
    <location>
        <begin position="75"/>
        <end position="182"/>
    </location>
</feature>
<dbReference type="SUPFAM" id="SSF47473">
    <property type="entry name" value="EF-hand"/>
    <property type="match status" value="1"/>
</dbReference>
<gene>
    <name evidence="9" type="ORF">V1264_009885</name>
</gene>
<evidence type="ECO:0000256" key="7">
    <source>
        <dbReference type="ARBA" id="ARBA00039880"/>
    </source>
</evidence>
<keyword evidence="4" id="KW-0206">Cytoskeleton</keyword>
<dbReference type="FunFam" id="2.30.29.170:FF:000001">
    <property type="entry name" value="EF-hand domain containing 1"/>
    <property type="match status" value="1"/>
</dbReference>
<dbReference type="Pfam" id="PF06565">
    <property type="entry name" value="DM10_dom"/>
    <property type="match status" value="3"/>
</dbReference>
<feature type="domain" description="DM10" evidence="8">
    <location>
        <begin position="226"/>
        <end position="365"/>
    </location>
</feature>
<dbReference type="Gene3D" id="2.30.29.170">
    <property type="match status" value="3"/>
</dbReference>
<dbReference type="FunFam" id="2.30.29.170:FF:000003">
    <property type="entry name" value="EF-hand domain (C-terminal) containing 1"/>
    <property type="match status" value="1"/>
</dbReference>
<evidence type="ECO:0000256" key="4">
    <source>
        <dbReference type="ARBA" id="ARBA00023212"/>
    </source>
</evidence>
<dbReference type="PANTHER" id="PTHR12086">
    <property type="entry name" value="EF-HAND DOMAIN C-TERMINAL CONTAINING PROTEIN"/>
    <property type="match status" value="1"/>
</dbReference>
<dbReference type="SMART" id="SM00676">
    <property type="entry name" value="DM10"/>
    <property type="match status" value="3"/>
</dbReference>
<reference evidence="9 10" key="1">
    <citation type="submission" date="2024-02" db="EMBL/GenBank/DDBJ databases">
        <title>Chromosome-scale genome assembly of the rough periwinkle Littorina saxatilis.</title>
        <authorList>
            <person name="De Jode A."/>
            <person name="Faria R."/>
            <person name="Formenti G."/>
            <person name="Sims Y."/>
            <person name="Smith T.P."/>
            <person name="Tracey A."/>
            <person name="Wood J.M.D."/>
            <person name="Zagrodzka Z.B."/>
            <person name="Johannesson K."/>
            <person name="Butlin R.K."/>
            <person name="Leder E.H."/>
        </authorList>
    </citation>
    <scope>NUCLEOTIDE SEQUENCE [LARGE SCALE GENOMIC DNA]</scope>
    <source>
        <strain evidence="9">Snail1</strain>
        <tissue evidence="9">Muscle</tissue>
    </source>
</reference>
<dbReference type="InterPro" id="IPR011992">
    <property type="entry name" value="EF-hand-dom_pair"/>
</dbReference>
<dbReference type="Gene3D" id="1.10.238.10">
    <property type="entry name" value="EF-hand"/>
    <property type="match status" value="1"/>
</dbReference>
<sequence>MALPFLPGNNFNPSLGKTKHHKSHHFDVCNETSMMVGEAKPGIGGEPLPFQKAKPRTSKFPKGEGSNLPAWVAFDRQVLCFDAFYQEGVVERREEQYRIRKCKIYFYLEDDSIQVIEPRFKNAGVPQGTIIRRHRVPRPPPNDDDFYTVEDFNVGNELNLYSKVFKITGCDDFTHNFLKKLGVRIGQPASAPGDPYMGYRKAMDESMQPLRPYEKYDSLKQFLDHDRHVLRFFCYWDDSENMFGDQRQMVMHYFLADDTIEIREVIPPNAGRDSAPVFVKRGKLPKNIDNLKLPGVVTDRTVLNVFGPMGHGGRYILDSLKTGSICPEFYKDSDLTLGTAINVWGRKFILTDCDEFTREYYRTKFGVNEFTPLIMPGDKGARFNKEFPPYNGFGSEEDSLCSCMSLLPKPPKRDFIKFMERDRRGMDSNVLRFLARMDTEKPIDKDRRFIISYFMSDDTLLVFEPPVRNSGIIGGKFLERGRVKKPNQMPYSIELSEYYTAQDLYVGALVNFNKHKFVLIDADEYAFRYMEQQPQEFPKCNLQMVLEKIRSKLSQNMEDVRSFFTRSDGTGSGVSDYNSFRQLLMQSGLIKRCDPMNQNYSKIAEEVDGSLTEQEIMCVARHFASGGQQGGMDAQKLVAIAQEQLRKRNYESFNNLLETMQHQDRAKSGFISQEALRTVFLSNHVPLPDDMLRAVLATAPTNENGEVEYGEFLRSINWRDFPVPPMQYQPVHTDEDWKGTVANNEVTSVNYFALLEAIFGKPFNSE</sequence>
<dbReference type="InterPro" id="IPR040193">
    <property type="entry name" value="EFHC1/EFHC2/EFHB"/>
</dbReference>
<evidence type="ECO:0000313" key="9">
    <source>
        <dbReference type="EMBL" id="KAK7090026.1"/>
    </source>
</evidence>
<dbReference type="PROSITE" id="PS51336">
    <property type="entry name" value="DM10"/>
    <property type="match status" value="3"/>
</dbReference>
<dbReference type="Proteomes" id="UP001374579">
    <property type="component" value="Unassembled WGS sequence"/>
</dbReference>
<organism evidence="9 10">
    <name type="scientific">Littorina saxatilis</name>
    <dbReference type="NCBI Taxonomy" id="31220"/>
    <lineage>
        <taxon>Eukaryota</taxon>
        <taxon>Metazoa</taxon>
        <taxon>Spiralia</taxon>
        <taxon>Lophotrochozoa</taxon>
        <taxon>Mollusca</taxon>
        <taxon>Gastropoda</taxon>
        <taxon>Caenogastropoda</taxon>
        <taxon>Littorinimorpha</taxon>
        <taxon>Littorinoidea</taxon>
        <taxon>Littorinidae</taxon>
        <taxon>Littorina</taxon>
    </lineage>
</organism>